<organism evidence="1 2">
    <name type="scientific">Haemophilus paraphrohaemolyticus</name>
    <dbReference type="NCBI Taxonomy" id="736"/>
    <lineage>
        <taxon>Bacteria</taxon>
        <taxon>Pseudomonadati</taxon>
        <taxon>Pseudomonadota</taxon>
        <taxon>Gammaproteobacteria</taxon>
        <taxon>Pasteurellales</taxon>
        <taxon>Pasteurellaceae</taxon>
        <taxon>Haemophilus</taxon>
    </lineage>
</organism>
<proteinExistence type="predicted"/>
<reference evidence="1 2" key="1">
    <citation type="submission" date="2018-05" db="EMBL/GenBank/DDBJ databases">
        <title>Draft Genome Sequences for a Diverse set of 7 Haemophilus Species.</title>
        <authorList>
            <person name="Nichols M."/>
            <person name="Topaz N."/>
            <person name="Wang X."/>
            <person name="Wang X."/>
            <person name="Boxrud D."/>
        </authorList>
    </citation>
    <scope>NUCLEOTIDE SEQUENCE [LARGE SCALE GENOMIC DNA]</scope>
    <source>
        <strain evidence="1 2">C2014016342</strain>
    </source>
</reference>
<gene>
    <name evidence="1" type="ORF">DPV92_04125</name>
</gene>
<evidence type="ECO:0000313" key="1">
    <source>
        <dbReference type="EMBL" id="RDF10744.1"/>
    </source>
</evidence>
<dbReference type="RefSeq" id="WP_111353807.1">
    <property type="nucleotide sequence ID" value="NZ_CAURNP010000007.1"/>
</dbReference>
<protein>
    <submittedName>
        <fullName evidence="1">Uncharacterized protein</fullName>
    </submittedName>
</protein>
<comment type="caution">
    <text evidence="1">The sequence shown here is derived from an EMBL/GenBank/DDBJ whole genome shotgun (WGS) entry which is preliminary data.</text>
</comment>
<dbReference type="EMBL" id="QEQF01000003">
    <property type="protein sequence ID" value="RDF10744.1"/>
    <property type="molecule type" value="Genomic_DNA"/>
</dbReference>
<dbReference type="AlphaFoldDB" id="A0A369ZVD4"/>
<sequence length="68" mass="7790">MRNVHYLDFDEPLFRLNTAYHLLGELIEHANRYDESHATALSGISLLLSDGYEKLQELQARMQGQGAK</sequence>
<accession>A0A369ZVD4</accession>
<keyword evidence="2" id="KW-1185">Reference proteome</keyword>
<name>A0A369ZVD4_9PAST</name>
<evidence type="ECO:0000313" key="2">
    <source>
        <dbReference type="Proteomes" id="UP000253945"/>
    </source>
</evidence>
<dbReference type="Proteomes" id="UP000253945">
    <property type="component" value="Unassembled WGS sequence"/>
</dbReference>